<evidence type="ECO:0000313" key="1">
    <source>
        <dbReference type="EMBL" id="KAH1083869.1"/>
    </source>
</evidence>
<dbReference type="Proteomes" id="UP000828251">
    <property type="component" value="Unassembled WGS sequence"/>
</dbReference>
<sequence>MKKKREREMQGRRGLVDVDRIGLNEQEAWYESQMPHKCEMASCPLLSEGLSRLSFRGRVRKPPTRLQKHAAESLKLDQTKAAEAPIPIPLLTPLASSPISFPETKDFMFPMPNNMNAPTPTTFGWKPPVRAGFNVEAPTLLALFHNKCVLANDAK</sequence>
<proteinExistence type="predicted"/>
<organism evidence="1 2">
    <name type="scientific">Gossypium stocksii</name>
    <dbReference type="NCBI Taxonomy" id="47602"/>
    <lineage>
        <taxon>Eukaryota</taxon>
        <taxon>Viridiplantae</taxon>
        <taxon>Streptophyta</taxon>
        <taxon>Embryophyta</taxon>
        <taxon>Tracheophyta</taxon>
        <taxon>Spermatophyta</taxon>
        <taxon>Magnoliopsida</taxon>
        <taxon>eudicotyledons</taxon>
        <taxon>Gunneridae</taxon>
        <taxon>Pentapetalae</taxon>
        <taxon>rosids</taxon>
        <taxon>malvids</taxon>
        <taxon>Malvales</taxon>
        <taxon>Malvaceae</taxon>
        <taxon>Malvoideae</taxon>
        <taxon>Gossypium</taxon>
    </lineage>
</organism>
<keyword evidence="2" id="KW-1185">Reference proteome</keyword>
<gene>
    <name evidence="1" type="ORF">J1N35_023630</name>
</gene>
<name>A0A9D3VKL7_9ROSI</name>
<reference evidence="1 2" key="1">
    <citation type="journal article" date="2021" name="Plant Biotechnol. J.">
        <title>Multi-omics assisted identification of the key and species-specific regulatory components of drought-tolerant mechanisms in Gossypium stocksii.</title>
        <authorList>
            <person name="Yu D."/>
            <person name="Ke L."/>
            <person name="Zhang D."/>
            <person name="Wu Y."/>
            <person name="Sun Y."/>
            <person name="Mei J."/>
            <person name="Sun J."/>
            <person name="Sun Y."/>
        </authorList>
    </citation>
    <scope>NUCLEOTIDE SEQUENCE [LARGE SCALE GENOMIC DNA]</scope>
    <source>
        <strain evidence="2">cv. E1</strain>
        <tissue evidence="1">Leaf</tissue>
    </source>
</reference>
<comment type="caution">
    <text evidence="1">The sequence shown here is derived from an EMBL/GenBank/DDBJ whole genome shotgun (WGS) entry which is preliminary data.</text>
</comment>
<accession>A0A9D3VKL7</accession>
<protein>
    <submittedName>
        <fullName evidence="1">Uncharacterized protein</fullName>
    </submittedName>
</protein>
<dbReference type="OrthoDB" id="773117at2759"/>
<dbReference type="EMBL" id="JAIQCV010000007">
    <property type="protein sequence ID" value="KAH1083869.1"/>
    <property type="molecule type" value="Genomic_DNA"/>
</dbReference>
<evidence type="ECO:0000313" key="2">
    <source>
        <dbReference type="Proteomes" id="UP000828251"/>
    </source>
</evidence>
<dbReference type="AlphaFoldDB" id="A0A9D3VKL7"/>